<accession>S7Q1T6</accession>
<feature type="region of interest" description="Disordered" evidence="1">
    <location>
        <begin position="695"/>
        <end position="919"/>
    </location>
</feature>
<dbReference type="EMBL" id="KB469304">
    <property type="protein sequence ID" value="EPQ53961.1"/>
    <property type="molecule type" value="Genomic_DNA"/>
</dbReference>
<proteinExistence type="predicted"/>
<feature type="compositionally biased region" description="Basic and acidic residues" evidence="1">
    <location>
        <begin position="704"/>
        <end position="714"/>
    </location>
</feature>
<feature type="region of interest" description="Disordered" evidence="1">
    <location>
        <begin position="493"/>
        <end position="524"/>
    </location>
</feature>
<feature type="compositionally biased region" description="Pro residues" evidence="1">
    <location>
        <begin position="828"/>
        <end position="846"/>
    </location>
</feature>
<feature type="compositionally biased region" description="Basic and acidic residues" evidence="1">
    <location>
        <begin position="1046"/>
        <end position="1070"/>
    </location>
</feature>
<evidence type="ECO:0000313" key="2">
    <source>
        <dbReference type="EMBL" id="EPQ53961.1"/>
    </source>
</evidence>
<dbReference type="eggNOG" id="ENOG502RKAN">
    <property type="taxonomic scope" value="Eukaryota"/>
</dbReference>
<feature type="compositionally biased region" description="Basic and acidic residues" evidence="1">
    <location>
        <begin position="954"/>
        <end position="964"/>
    </location>
</feature>
<evidence type="ECO:0008006" key="4">
    <source>
        <dbReference type="Google" id="ProtNLM"/>
    </source>
</evidence>
<dbReference type="GeneID" id="19300789"/>
<dbReference type="RefSeq" id="XP_007867325.1">
    <property type="nucleotide sequence ID" value="XM_007869134.1"/>
</dbReference>
<feature type="region of interest" description="Disordered" evidence="1">
    <location>
        <begin position="1161"/>
        <end position="1183"/>
    </location>
</feature>
<dbReference type="HOGENOM" id="CLU_005744_0_0_1"/>
<dbReference type="OMA" id="MNASPYH"/>
<sequence>MALSRPEPMNASPHHSKVKVSLTMSDSLYIAGGAITGKMQVECRTDKGLGLGVMMVELYAIEELTSRDHSATSTFLRSKRLFQGQGLPPSNAVLPHPLPGEPPLPAHYFQARKGITTYLFRFPIPESSPSSINFGSGLATLRYEVRASVGVAWKGERRLVTDKKDVDVVEAFDGDPDRVSPEAVVVGEGGKIWAQGRVMGGVVAAGRGACVELQVKNHSAKKNTGLSVTLTRHLHLPNLPPNEKSPLQISDTLTHVTFKGPEYIAQPGTEGIATLVFDIPKDARSLKGGCREDDEEEGRTTEPLFEVRAVIGVKITMGIGSKDIYMELPVTIVHPDVLPPEPVLGHYGSPPFLPYGIPEPISPPMSTVPYPERAQSPYAYPALPISPVPPFMQPLPNSVWYPPHPSQTPMPYPYVASPVIDPQQPYFYPPPPMFPPITAAVPPRPSSAEPVPSQPLYNLPSGLPSAAVTQPPPLPPLNVVARTHPAAVEADIDGQEGKGERASRVSRHLRLSSRHRSVSPPSHRFALPAAVPVPITMQHTAATSGGHLSPNKLSTSPAEILSPRPMPSPKHTVTVDPFTRLSLTKSERVDLLEKIAAEVDEQNADMSRDIPKDIGVAAEVDKTLPGPPVPSGKDKALSAMASRPKAAELFAAVADAPADTDVTPPTPALHAVSPSKGARNAQLAQPSGLDVLEQKLLEQVGTRKPKEEEKRPDVRSILPIAIPPRPTDSLDPVNDSAISSLTLTGFGGESEDPTHRAHPLSGKTSHSAEDREDKGRQRSDRTSKDKASEKERRSGKKKERGGREVDAYKLRKAAKGRVAEWLGRIDPEVPPLVDTPPPGTPTPDLHPPADAVSANVSPALSGRSLSDDAKPPTVVQDFPKEDKPQADAAKNVDPATDRESEAVQKSVDALPNPRSSGFMPVATYRASRLRSQGVIHDAVDQAQASAPLSPPKSPVDKAAREAKKGVLASPKPPINWPPPSDSGAKYDVRSARGGRGGKVTAITQIWSTAMQNGSSEVKTPAKPEPPKPKRIVSPLAASFPTTDVQNNEKAKAAKLNGDRTRRDPVGELKPKPALINRLEMPSPRAPVSLRPPFEGKKSPSPVSEPTSLGDLTARRARMIKSTSVPAILSSSLAKPTLSSTASLVKPTFDKPKLPMKIMPTVAESLHGPESKSAPPKSPPADLAFGQARLRDLIKKYQGQANS</sequence>
<dbReference type="OrthoDB" id="298939at2759"/>
<dbReference type="Gene3D" id="2.60.40.640">
    <property type="match status" value="1"/>
</dbReference>
<dbReference type="InterPro" id="IPR014752">
    <property type="entry name" value="Arrestin-like_C"/>
</dbReference>
<feature type="compositionally biased region" description="Basic residues" evidence="1">
    <location>
        <begin position="504"/>
        <end position="517"/>
    </location>
</feature>
<feature type="compositionally biased region" description="Basic and acidic residues" evidence="1">
    <location>
        <begin position="766"/>
        <end position="792"/>
    </location>
</feature>
<dbReference type="AlphaFoldDB" id="S7Q1T6"/>
<evidence type="ECO:0000256" key="1">
    <source>
        <dbReference type="SAM" id="MobiDB-lite"/>
    </source>
</evidence>
<gene>
    <name evidence="2" type="ORF">GLOTRDRAFT_121897</name>
</gene>
<feature type="compositionally biased region" description="Pro residues" evidence="1">
    <location>
        <begin position="970"/>
        <end position="980"/>
    </location>
</feature>
<evidence type="ECO:0000313" key="3">
    <source>
        <dbReference type="Proteomes" id="UP000030669"/>
    </source>
</evidence>
<reference evidence="2 3" key="1">
    <citation type="journal article" date="2012" name="Science">
        <title>The Paleozoic origin of enzymatic lignin decomposition reconstructed from 31 fungal genomes.</title>
        <authorList>
            <person name="Floudas D."/>
            <person name="Binder M."/>
            <person name="Riley R."/>
            <person name="Barry K."/>
            <person name="Blanchette R.A."/>
            <person name="Henrissat B."/>
            <person name="Martinez A.T."/>
            <person name="Otillar R."/>
            <person name="Spatafora J.W."/>
            <person name="Yadav J.S."/>
            <person name="Aerts A."/>
            <person name="Benoit I."/>
            <person name="Boyd A."/>
            <person name="Carlson A."/>
            <person name="Copeland A."/>
            <person name="Coutinho P.M."/>
            <person name="de Vries R.P."/>
            <person name="Ferreira P."/>
            <person name="Findley K."/>
            <person name="Foster B."/>
            <person name="Gaskell J."/>
            <person name="Glotzer D."/>
            <person name="Gorecki P."/>
            <person name="Heitman J."/>
            <person name="Hesse C."/>
            <person name="Hori C."/>
            <person name="Igarashi K."/>
            <person name="Jurgens J.A."/>
            <person name="Kallen N."/>
            <person name="Kersten P."/>
            <person name="Kohler A."/>
            <person name="Kuees U."/>
            <person name="Kumar T.K.A."/>
            <person name="Kuo A."/>
            <person name="LaButti K."/>
            <person name="Larrondo L.F."/>
            <person name="Lindquist E."/>
            <person name="Ling A."/>
            <person name="Lombard V."/>
            <person name="Lucas S."/>
            <person name="Lundell T."/>
            <person name="Martin R."/>
            <person name="McLaughlin D.J."/>
            <person name="Morgenstern I."/>
            <person name="Morin E."/>
            <person name="Murat C."/>
            <person name="Nagy L.G."/>
            <person name="Nolan M."/>
            <person name="Ohm R.A."/>
            <person name="Patyshakuliyeva A."/>
            <person name="Rokas A."/>
            <person name="Ruiz-Duenas F.J."/>
            <person name="Sabat G."/>
            <person name="Salamov A."/>
            <person name="Samejima M."/>
            <person name="Schmutz J."/>
            <person name="Slot J.C."/>
            <person name="St John F."/>
            <person name="Stenlid J."/>
            <person name="Sun H."/>
            <person name="Sun S."/>
            <person name="Syed K."/>
            <person name="Tsang A."/>
            <person name="Wiebenga A."/>
            <person name="Young D."/>
            <person name="Pisabarro A."/>
            <person name="Eastwood D.C."/>
            <person name="Martin F."/>
            <person name="Cullen D."/>
            <person name="Grigoriev I.V."/>
            <person name="Hibbett D.S."/>
        </authorList>
    </citation>
    <scope>NUCLEOTIDE SEQUENCE [LARGE SCALE GENOMIC DNA]</scope>
    <source>
        <strain evidence="2 3">ATCC 11539</strain>
    </source>
</reference>
<feature type="region of interest" description="Disordered" evidence="1">
    <location>
        <begin position="1010"/>
        <end position="1110"/>
    </location>
</feature>
<feature type="region of interest" description="Disordered" evidence="1">
    <location>
        <begin position="940"/>
        <end position="997"/>
    </location>
</feature>
<name>S7Q1T6_GLOTA</name>
<protein>
    <recommendedName>
        <fullName evidence="4">Arrestin-like N-terminal domain-containing protein</fullName>
    </recommendedName>
</protein>
<dbReference type="KEGG" id="gtr:GLOTRDRAFT_121897"/>
<keyword evidence="3" id="KW-1185">Reference proteome</keyword>
<dbReference type="Proteomes" id="UP000030669">
    <property type="component" value="Unassembled WGS sequence"/>
</dbReference>
<organism evidence="2 3">
    <name type="scientific">Gloeophyllum trabeum (strain ATCC 11539 / FP-39264 / Madison 617)</name>
    <name type="common">Brown rot fungus</name>
    <dbReference type="NCBI Taxonomy" id="670483"/>
    <lineage>
        <taxon>Eukaryota</taxon>
        <taxon>Fungi</taxon>
        <taxon>Dikarya</taxon>
        <taxon>Basidiomycota</taxon>
        <taxon>Agaricomycotina</taxon>
        <taxon>Agaricomycetes</taxon>
        <taxon>Gloeophyllales</taxon>
        <taxon>Gloeophyllaceae</taxon>
        <taxon>Gloeophyllum</taxon>
    </lineage>
</organism>